<name>A0A9W6D1Z0_9BACT</name>
<dbReference type="Proteomes" id="UP001144372">
    <property type="component" value="Unassembled WGS sequence"/>
</dbReference>
<comment type="caution">
    <text evidence="1">The sequence shown here is derived from an EMBL/GenBank/DDBJ whole genome shotgun (WGS) entry which is preliminary data.</text>
</comment>
<dbReference type="RefSeq" id="WP_281792972.1">
    <property type="nucleotide sequence ID" value="NZ_BSDR01000001.1"/>
</dbReference>
<reference evidence="1" key="1">
    <citation type="submission" date="2022-12" db="EMBL/GenBank/DDBJ databases">
        <title>Reference genome sequencing for broad-spectrum identification of bacterial and archaeal isolates by mass spectrometry.</title>
        <authorList>
            <person name="Sekiguchi Y."/>
            <person name="Tourlousse D.M."/>
        </authorList>
    </citation>
    <scope>NUCLEOTIDE SEQUENCE</scope>
    <source>
        <strain evidence="1">ASRB1</strain>
    </source>
</reference>
<proteinExistence type="predicted"/>
<accession>A0A9W6D1Z0</accession>
<dbReference type="EMBL" id="BSDR01000001">
    <property type="protein sequence ID" value="GLI33778.1"/>
    <property type="molecule type" value="Genomic_DNA"/>
</dbReference>
<organism evidence="1 2">
    <name type="scientific">Desulforhabdus amnigena</name>
    <dbReference type="NCBI Taxonomy" id="40218"/>
    <lineage>
        <taxon>Bacteria</taxon>
        <taxon>Pseudomonadati</taxon>
        <taxon>Thermodesulfobacteriota</taxon>
        <taxon>Syntrophobacteria</taxon>
        <taxon>Syntrophobacterales</taxon>
        <taxon>Syntrophobacteraceae</taxon>
        <taxon>Desulforhabdus</taxon>
    </lineage>
</organism>
<keyword evidence="2" id="KW-1185">Reference proteome</keyword>
<evidence type="ECO:0000313" key="2">
    <source>
        <dbReference type="Proteomes" id="UP001144372"/>
    </source>
</evidence>
<sequence length="69" mass="7685">MKSKDTSPMVWAKDKTGHRYLCEAGSLSDVNTVYEDEKGFCIDDDSRLGSRNRVPGDGKIRFAESVSLN</sequence>
<evidence type="ECO:0000313" key="1">
    <source>
        <dbReference type="EMBL" id="GLI33778.1"/>
    </source>
</evidence>
<protein>
    <submittedName>
        <fullName evidence="1">Uncharacterized protein</fullName>
    </submittedName>
</protein>
<dbReference type="AlphaFoldDB" id="A0A9W6D1Z0"/>
<gene>
    <name evidence="1" type="ORF">DAMNIGENAA_12110</name>
</gene>